<dbReference type="InterPro" id="IPR036291">
    <property type="entry name" value="NAD(P)-bd_dom_sf"/>
</dbReference>
<dbReference type="GO" id="GO:0051287">
    <property type="term" value="F:NAD binding"/>
    <property type="evidence" value="ECO:0007669"/>
    <property type="project" value="InterPro"/>
</dbReference>
<dbReference type="Proteomes" id="UP001165122">
    <property type="component" value="Unassembled WGS sequence"/>
</dbReference>
<dbReference type="PRINTS" id="PR00081">
    <property type="entry name" value="GDHRDH"/>
</dbReference>
<dbReference type="PROSITE" id="PS00065">
    <property type="entry name" value="D_2_HYDROXYACID_DH_1"/>
    <property type="match status" value="1"/>
</dbReference>
<evidence type="ECO:0000259" key="2">
    <source>
        <dbReference type="Pfam" id="PF02826"/>
    </source>
</evidence>
<organism evidence="3 4">
    <name type="scientific">Triparma laevis f. longispina</name>
    <dbReference type="NCBI Taxonomy" id="1714387"/>
    <lineage>
        <taxon>Eukaryota</taxon>
        <taxon>Sar</taxon>
        <taxon>Stramenopiles</taxon>
        <taxon>Ochrophyta</taxon>
        <taxon>Bolidophyceae</taxon>
        <taxon>Parmales</taxon>
        <taxon>Triparmaceae</taxon>
        <taxon>Triparma</taxon>
    </lineage>
</organism>
<dbReference type="PANTHER" id="PTHR10996:SF283">
    <property type="entry name" value="GLYOXYLATE_HYDROXYPYRUVATE REDUCTASE B"/>
    <property type="match status" value="1"/>
</dbReference>
<dbReference type="PROSITE" id="PS00061">
    <property type="entry name" value="ADH_SHORT"/>
    <property type="match status" value="1"/>
</dbReference>
<name>A0A9W7FST8_9STRA</name>
<dbReference type="GO" id="GO:0030267">
    <property type="term" value="F:glyoxylate reductase (NADPH) activity"/>
    <property type="evidence" value="ECO:0007669"/>
    <property type="project" value="TreeGrafter"/>
</dbReference>
<protein>
    <recommendedName>
        <fullName evidence="2">D-isomer specific 2-hydroxyacid dehydrogenase NAD-binding domain-containing protein</fullName>
    </recommendedName>
</protein>
<dbReference type="Gene3D" id="3.90.550.10">
    <property type="entry name" value="Spore Coat Polysaccharide Biosynthesis Protein SpsA, Chain A"/>
    <property type="match status" value="1"/>
</dbReference>
<dbReference type="InterPro" id="IPR020904">
    <property type="entry name" value="Sc_DH/Rdtase_CS"/>
</dbReference>
<proteinExistence type="predicted"/>
<feature type="domain" description="D-isomer specific 2-hydroxyacid dehydrogenase NAD-binding" evidence="2">
    <location>
        <begin position="368"/>
        <end position="541"/>
    </location>
</feature>
<dbReference type="AlphaFoldDB" id="A0A9W7FST8"/>
<dbReference type="Pfam" id="PF02826">
    <property type="entry name" value="2-Hacid_dh_C"/>
    <property type="match status" value="1"/>
</dbReference>
<dbReference type="Pfam" id="PF13561">
    <property type="entry name" value="adh_short_C2"/>
    <property type="match status" value="1"/>
</dbReference>
<comment type="caution">
    <text evidence="3">The sequence shown here is derived from an EMBL/GenBank/DDBJ whole genome shotgun (WGS) entry which is preliminary data.</text>
</comment>
<evidence type="ECO:0000313" key="4">
    <source>
        <dbReference type="Proteomes" id="UP001165122"/>
    </source>
</evidence>
<dbReference type="SUPFAM" id="SSF53448">
    <property type="entry name" value="Nucleotide-diphospho-sugar transferases"/>
    <property type="match status" value="1"/>
</dbReference>
<dbReference type="SUPFAM" id="SSF52283">
    <property type="entry name" value="Formate/glycerate dehydrogenase catalytic domain-like"/>
    <property type="match status" value="1"/>
</dbReference>
<keyword evidence="1" id="KW-0560">Oxidoreductase</keyword>
<dbReference type="PRINTS" id="PR00080">
    <property type="entry name" value="SDRFAMILY"/>
</dbReference>
<dbReference type="FunFam" id="3.40.50.720:FF:000084">
    <property type="entry name" value="Short-chain dehydrogenase reductase"/>
    <property type="match status" value="1"/>
</dbReference>
<reference evidence="4" key="1">
    <citation type="journal article" date="2023" name="Commun. Biol.">
        <title>Genome analysis of Parmales, the sister group of diatoms, reveals the evolutionary specialization of diatoms from phago-mixotrophs to photoautotrophs.</title>
        <authorList>
            <person name="Ban H."/>
            <person name="Sato S."/>
            <person name="Yoshikawa S."/>
            <person name="Yamada K."/>
            <person name="Nakamura Y."/>
            <person name="Ichinomiya M."/>
            <person name="Sato N."/>
            <person name="Blanc-Mathieu R."/>
            <person name="Endo H."/>
            <person name="Kuwata A."/>
            <person name="Ogata H."/>
        </authorList>
    </citation>
    <scope>NUCLEOTIDE SEQUENCE [LARGE SCALE GENOMIC DNA]</scope>
    <source>
        <strain evidence="4">NIES 3700</strain>
    </source>
</reference>
<dbReference type="OrthoDB" id="9991913at2759"/>
<dbReference type="Pfam" id="PF02348">
    <property type="entry name" value="CTP_transf_3"/>
    <property type="match status" value="1"/>
</dbReference>
<dbReference type="InterPro" id="IPR029044">
    <property type="entry name" value="Nucleotide-diphossugar_trans"/>
</dbReference>
<accession>A0A9W7FST8</accession>
<evidence type="ECO:0000256" key="1">
    <source>
        <dbReference type="ARBA" id="ARBA00023002"/>
    </source>
</evidence>
<dbReference type="GO" id="GO:0005829">
    <property type="term" value="C:cytosol"/>
    <property type="evidence" value="ECO:0007669"/>
    <property type="project" value="TreeGrafter"/>
</dbReference>
<dbReference type="InterPro" id="IPR002347">
    <property type="entry name" value="SDR_fam"/>
</dbReference>
<dbReference type="InterPro" id="IPR050223">
    <property type="entry name" value="D-isomer_2-hydroxyacid_DH"/>
</dbReference>
<evidence type="ECO:0000313" key="3">
    <source>
        <dbReference type="EMBL" id="GMI18414.1"/>
    </source>
</evidence>
<dbReference type="CDD" id="cd05233">
    <property type="entry name" value="SDR_c"/>
    <property type="match status" value="1"/>
</dbReference>
<dbReference type="Gene3D" id="3.40.50.720">
    <property type="entry name" value="NAD(P)-binding Rossmann-like Domain"/>
    <property type="match status" value="3"/>
</dbReference>
<dbReference type="InterPro" id="IPR029752">
    <property type="entry name" value="D-isomer_DH_CS1"/>
</dbReference>
<dbReference type="GO" id="GO:0016618">
    <property type="term" value="F:hydroxypyruvate reductase [NAD(P)H] activity"/>
    <property type="evidence" value="ECO:0007669"/>
    <property type="project" value="TreeGrafter"/>
</dbReference>
<keyword evidence="4" id="KW-1185">Reference proteome</keyword>
<dbReference type="InterPro" id="IPR006140">
    <property type="entry name" value="D-isomer_DH_NAD-bd"/>
</dbReference>
<gene>
    <name evidence="3" type="ORF">TrLO_g15683</name>
</gene>
<dbReference type="SUPFAM" id="SSF51735">
    <property type="entry name" value="NAD(P)-binding Rossmann-fold domains"/>
    <property type="match status" value="2"/>
</dbReference>
<dbReference type="EMBL" id="BRXW01000332">
    <property type="protein sequence ID" value="GMI18414.1"/>
    <property type="molecule type" value="Genomic_DNA"/>
</dbReference>
<sequence>MSDSPLKIVALVPMKHDSLRVPRKNYRPLLNRPLFHWILTSLMKVDLITQIVVDTDSPEISHSIKRYFPSILVLPRPPHLCNDPPMNEILLHDTEIVEADLYLQTHSTNPFLSPSTITSSIQAFLQNTPTFDSLFSVTRVQKRLYSQLALPLNHNPSILLRTQDLPPVYEENSCIYIFNSDHLKEGRNRIGKRPYMFETPSEESFDIDTEVEWQLATKIAEEFYADMHGFDDPDPDRNSKVLGVKKVEGHGYSINKNTVLVTAPYMMPHVKRFVPVLESFGLNVIVADVEERLEENDLLQYASKFDAVICGDDRFTENVYAACQGRLKVVSKWGTGVDSLKPQMAEKYGVKVTRTPGAFTKPVSDSVLGYILAFARQQPKMDRAMKNNDWTKIYGSTIGEKTVGVIGVGQIGQAVMKKLVPFGCKLLGYDIAPVDTAFLKSVKANMVTLDELLRTSDFITIHCELNEQSHHIINTNNIEIIKKGCILINTARGPCVQEEAAVLGLRRGILGGAAFDVFENEPLPKSSLLAEFDNVMLAPHNSNQSPVAHENVHWNSIRNVLMELKIPWEDTTQQIDFDSYSSLGTKFETSLKELGKSPKVSDAGSKKYAIVTGALGGIGSETVLCLQDKGYTVIGLDRRDPNSVKNARNVSDHFFNVNIAKFVQRQQCPDTIKTLESVKSLISGSLTLLVNNAAHQVVKPCENITSDDWRETMDTNVHAPFALTQFFLPELKTSKGNVVNIASIHANLTKPGFVAYASSKGALVSLTKSMAIDLGPSGVRVNAILPAAVSTPMLMDGFKDNPSGYDKLASFHPIGRIGTPREIGEFVCFLSNSINAGFVTGSALAIDGGIGGRLQDPV</sequence>
<dbReference type="PANTHER" id="PTHR10996">
    <property type="entry name" value="2-HYDROXYACID DEHYDROGENASE-RELATED"/>
    <property type="match status" value="1"/>
</dbReference>
<dbReference type="CDD" id="cd02513">
    <property type="entry name" value="CMP-NeuAc_Synthase"/>
    <property type="match status" value="1"/>
</dbReference>
<dbReference type="InterPro" id="IPR003329">
    <property type="entry name" value="Cytidylyl_trans"/>
</dbReference>